<keyword evidence="3" id="KW-1185">Reference proteome</keyword>
<dbReference type="Proteomes" id="UP000675881">
    <property type="component" value="Chromosome 1"/>
</dbReference>
<sequence length="914" mass="104508">MQFLYGGTYFQKVYKNGSNCLCIINYSSFSTKERLNYKNPNDNNMKLLIQVTFFGLLSFALAKESPNENKRTAKSLVNVFPFNNRGSRENQNHAQHHDHHDGHHDEVANARFFQRFPIAAAGERCIDKVVTVEETEYDEHIECATRGGMRGKLKKRVVLSNIKRLPMRKRVQFCHTPFICEGEGPEECKTVFETECSTRYHEHDVQDDIVDCETIQEEKCEDVTQGYTTEQKCTKWPRQVCQSRRENVKKYSPETECKKVPRQLCGPSGCVARPGQEECFPKREVVVVEEPVETCNLEPQKACKQVTKLVPSLKPTKKCVDVPKEVCSRSRKNPRKVLKPVVKKWCYVPSAASVNNTAPPPPPKMPPMTEPESDTGSRAGKKTVSFLPSDKIMELFRKELFSTEARLSTSDFKKFLDEKFGLSLESYEKLAIPEANPDFIQYLKEGNLTSRTILHKTWRSALRPFIAFYEETTRALKMSSDLIKKPHYPLALHLRKAEILARKGSGQNPNVRTASPSTEALQELDCWFSLNTNFQCSQIWKDFHPDLEIRTDALPSGYGAFSSDGRCIKVSFALAKESPNENKRTAKSLVNVFPFNNRGSRENQNQNHAQHHDHHDGHHDEVANAASSRDSRQNFLPPGNDVPLDIGSIAAAGERCIDKVVTVEETEYDEHIECHHSYSERCHTTYTTDFEAQQEEECEENFKKSCFIEYKKTAHEEEVQFCHTPFICEGEGPEECKTVFETECSTRYHEHDVQDDIVDCETIQEEKCEDVTQGYTTEQKCTKWPRQVCQSRRENVKKYSPETECKKVPRQLCGPSGCVARPGQEECFPKREVVVVEEPVETCNLEPQKACKQVTKLVPSLKPTKECVDVPKEVCSRSRKNPRKVLKPVVKKWCYVPSAASGWPNNLNEIIHCL</sequence>
<name>A0A7R8CE26_LEPSM</name>
<evidence type="ECO:0000313" key="2">
    <source>
        <dbReference type="EMBL" id="CAF2754129.1"/>
    </source>
</evidence>
<evidence type="ECO:0000256" key="1">
    <source>
        <dbReference type="SAM" id="MobiDB-lite"/>
    </source>
</evidence>
<organism evidence="2 3">
    <name type="scientific">Lepeophtheirus salmonis</name>
    <name type="common">Salmon louse</name>
    <name type="synonym">Caligus salmonis</name>
    <dbReference type="NCBI Taxonomy" id="72036"/>
    <lineage>
        <taxon>Eukaryota</taxon>
        <taxon>Metazoa</taxon>
        <taxon>Ecdysozoa</taxon>
        <taxon>Arthropoda</taxon>
        <taxon>Crustacea</taxon>
        <taxon>Multicrustacea</taxon>
        <taxon>Hexanauplia</taxon>
        <taxon>Copepoda</taxon>
        <taxon>Siphonostomatoida</taxon>
        <taxon>Caligidae</taxon>
        <taxon>Lepeophtheirus</taxon>
    </lineage>
</organism>
<feature type="region of interest" description="Disordered" evidence="1">
    <location>
        <begin position="355"/>
        <end position="381"/>
    </location>
</feature>
<protein>
    <submittedName>
        <fullName evidence="2">(salmon louse) hypothetical protein</fullName>
    </submittedName>
</protein>
<evidence type="ECO:0000313" key="3">
    <source>
        <dbReference type="Proteomes" id="UP000675881"/>
    </source>
</evidence>
<feature type="region of interest" description="Disordered" evidence="1">
    <location>
        <begin position="596"/>
        <end position="640"/>
    </location>
</feature>
<gene>
    <name evidence="2" type="ORF">LSAA_2167</name>
</gene>
<reference evidence="2" key="1">
    <citation type="submission" date="2021-02" db="EMBL/GenBank/DDBJ databases">
        <authorList>
            <person name="Bekaert M."/>
        </authorList>
    </citation>
    <scope>NUCLEOTIDE SEQUENCE</scope>
    <source>
        <strain evidence="2">IoA-00</strain>
    </source>
</reference>
<dbReference type="AlphaFoldDB" id="A0A7R8CE26"/>
<dbReference type="OrthoDB" id="6354959at2759"/>
<dbReference type="EMBL" id="HG994580">
    <property type="protein sequence ID" value="CAF2754129.1"/>
    <property type="molecule type" value="Genomic_DNA"/>
</dbReference>
<feature type="compositionally biased region" description="Basic and acidic residues" evidence="1">
    <location>
        <begin position="613"/>
        <end position="622"/>
    </location>
</feature>
<feature type="compositionally biased region" description="Pro residues" evidence="1">
    <location>
        <begin position="358"/>
        <end position="369"/>
    </location>
</feature>
<accession>A0A7R8CE26</accession>
<proteinExistence type="predicted"/>